<accession>A0A8J3QN11</accession>
<evidence type="ECO:0000313" key="1">
    <source>
        <dbReference type="EMBL" id="GIH14013.1"/>
    </source>
</evidence>
<dbReference type="InterPro" id="IPR023393">
    <property type="entry name" value="START-like_dom_sf"/>
</dbReference>
<evidence type="ECO:0008006" key="3">
    <source>
        <dbReference type="Google" id="ProtNLM"/>
    </source>
</evidence>
<dbReference type="EMBL" id="BONZ01000021">
    <property type="protein sequence ID" value="GIH14013.1"/>
    <property type="molecule type" value="Genomic_DNA"/>
</dbReference>
<proteinExistence type="predicted"/>
<organism evidence="1 2">
    <name type="scientific">Rugosimonospora africana</name>
    <dbReference type="NCBI Taxonomy" id="556532"/>
    <lineage>
        <taxon>Bacteria</taxon>
        <taxon>Bacillati</taxon>
        <taxon>Actinomycetota</taxon>
        <taxon>Actinomycetes</taxon>
        <taxon>Micromonosporales</taxon>
        <taxon>Micromonosporaceae</taxon>
        <taxon>Rugosimonospora</taxon>
    </lineage>
</organism>
<comment type="caution">
    <text evidence="1">The sequence shown here is derived from an EMBL/GenBank/DDBJ whole genome shotgun (WGS) entry which is preliminary data.</text>
</comment>
<protein>
    <recommendedName>
        <fullName evidence="3">Polyketide cyclase / dehydrase and lipid transport</fullName>
    </recommendedName>
</protein>
<dbReference type="Gene3D" id="3.30.530.20">
    <property type="match status" value="1"/>
</dbReference>
<evidence type="ECO:0000313" key="2">
    <source>
        <dbReference type="Proteomes" id="UP000642748"/>
    </source>
</evidence>
<dbReference type="Proteomes" id="UP000642748">
    <property type="component" value="Unassembled WGS sequence"/>
</dbReference>
<keyword evidence="2" id="KW-1185">Reference proteome</keyword>
<sequence>MNAVTRNATRAAVAALAAAVVVVAVRAARRGTREWRGEGRPERRRTTATLVFPRPREEVYELFRDLDRLAAALGPTVSTEPLGDDSFLWVHGGEGREPVAVVVRITGDVPDVLIAWETADPPLPHEGTVRFAFADKGTRTQVDVSLRYRWSTDRARAAGIPDDAVQALLYRLLTTLSESAPLSAP</sequence>
<dbReference type="RefSeq" id="WP_203917687.1">
    <property type="nucleotide sequence ID" value="NZ_BONZ01000021.1"/>
</dbReference>
<dbReference type="SUPFAM" id="SSF55961">
    <property type="entry name" value="Bet v1-like"/>
    <property type="match status" value="1"/>
</dbReference>
<reference evidence="1" key="1">
    <citation type="submission" date="2021-01" db="EMBL/GenBank/DDBJ databases">
        <title>Whole genome shotgun sequence of Rugosimonospora africana NBRC 104875.</title>
        <authorList>
            <person name="Komaki H."/>
            <person name="Tamura T."/>
        </authorList>
    </citation>
    <scope>NUCLEOTIDE SEQUENCE</scope>
    <source>
        <strain evidence="1">NBRC 104875</strain>
    </source>
</reference>
<name>A0A8J3QN11_9ACTN</name>
<gene>
    <name evidence="1" type="ORF">Raf01_21850</name>
</gene>
<dbReference type="AlphaFoldDB" id="A0A8J3QN11"/>